<dbReference type="InterPro" id="IPR001810">
    <property type="entry name" value="F-box_dom"/>
</dbReference>
<dbReference type="PROSITE" id="PS50181">
    <property type="entry name" value="FBOX"/>
    <property type="match status" value="1"/>
</dbReference>
<organism evidence="2 3">
    <name type="scientific">Entamoeba invadens IP1</name>
    <dbReference type="NCBI Taxonomy" id="370355"/>
    <lineage>
        <taxon>Eukaryota</taxon>
        <taxon>Amoebozoa</taxon>
        <taxon>Evosea</taxon>
        <taxon>Archamoebae</taxon>
        <taxon>Mastigamoebida</taxon>
        <taxon>Entamoebidae</taxon>
        <taxon>Entamoeba</taxon>
    </lineage>
</organism>
<protein>
    <recommendedName>
        <fullName evidence="1">F-box domain-containing protein</fullName>
    </recommendedName>
</protein>
<dbReference type="GeneID" id="14886276"/>
<gene>
    <name evidence="2" type="ORF">EIN_096930</name>
</gene>
<dbReference type="AlphaFoldDB" id="A0A0A1U6J1"/>
<dbReference type="CDD" id="cd09917">
    <property type="entry name" value="F-box_SF"/>
    <property type="match status" value="1"/>
</dbReference>
<dbReference type="VEuPathDB" id="AmoebaDB:EIN_096930"/>
<dbReference type="EMBL" id="KB206860">
    <property type="protein sequence ID" value="ELP87426.1"/>
    <property type="molecule type" value="Genomic_DNA"/>
</dbReference>
<accession>A0A0A1U6J1</accession>
<dbReference type="InterPro" id="IPR036047">
    <property type="entry name" value="F-box-like_dom_sf"/>
</dbReference>
<dbReference type="KEGG" id="eiv:EIN_096930"/>
<evidence type="ECO:0000313" key="2">
    <source>
        <dbReference type="EMBL" id="ELP87426.1"/>
    </source>
</evidence>
<dbReference type="Proteomes" id="UP000014680">
    <property type="component" value="Unassembled WGS sequence"/>
</dbReference>
<feature type="domain" description="F-box" evidence="1">
    <location>
        <begin position="413"/>
        <end position="462"/>
    </location>
</feature>
<proteinExistence type="predicted"/>
<dbReference type="InterPro" id="IPR015943">
    <property type="entry name" value="WD40/YVTN_repeat-like_dom_sf"/>
</dbReference>
<reference evidence="2 3" key="1">
    <citation type="submission" date="2012-10" db="EMBL/GenBank/DDBJ databases">
        <authorList>
            <person name="Zafar N."/>
            <person name="Inman J."/>
            <person name="Hall N."/>
            <person name="Lorenzi H."/>
            <person name="Caler E."/>
        </authorList>
    </citation>
    <scope>NUCLEOTIDE SEQUENCE [LARGE SCALE GENOMIC DNA]</scope>
    <source>
        <strain evidence="2 3">IP1</strain>
    </source>
</reference>
<dbReference type="InterPro" id="IPR036322">
    <property type="entry name" value="WD40_repeat_dom_sf"/>
</dbReference>
<sequence length="776" mass="89106">MDVNDIDHILDLLQNSFKWIPITNDLNPSPYSTQSDYKCDNQYTVRCNSLVPYSTDSLFDFISNPMNFELFDPFIQKVTRNDDFYVFTETFPTIFEIPSAFHLVNMRTDVFNVSIHDFRVQPGFLQRTFYATKHHGDSAEFIIVAELGGLSLADPNVVFLTNSRIKKIVDDLVCYLINAPNHDYFRTNEKKMYKMMMQPDKKFNIVFHENQSFRISVNCDLTEMLVQGEVHHERVASEIINFITSDDVWNICFQFSSVLRESQQFKVSHKETVTLGEKACVDLTSGIKIGDGFGVICFTSAVDKDCFYSHNNVISVFGGAFIFLGTPQKTMKYGISFSFPFLQSKPLSFRKKALFNFGAVQLAMHAFASLNFQVGRQPLSFLGTNEASTKMLQCVYECRDMKEREVMAPVIAHSPILFLTNDLLLKIFCFLSSDEIAQMPFICRKFHSALVSQNGNLIYKNLFEKNLDITRFDKRMNVQNDREMNEYKKIFLEHQKVKNRYGKLEGVVEDLHTEIFSVCVTDNFIAANCGKRLLGIDADGVKKFTNYGHVKSIRTHCDHKKVNVLFKTGTIYQFSSFQDGTKIGKIEIDEVQNAKMNCEGTGVLKWGTQTEKISLSNEVKWKYTCGGLITCFDEYFEGKYLGNSDGEILVFDERSKEMRKKYIGHFGGVNGIECCENKIVSWGEDGFFRMWDVRNWKELDRKVHMGDLIGVKLYNRKIFSFANDKTVVVTYMTNNSLRNPRLLANTEKKISDIGVDDSKVVVGMKCGKLLILDYQK</sequence>
<keyword evidence="3" id="KW-1185">Reference proteome</keyword>
<dbReference type="SUPFAM" id="SSF50978">
    <property type="entry name" value="WD40 repeat-like"/>
    <property type="match status" value="1"/>
</dbReference>
<dbReference type="Gene3D" id="1.20.1280.50">
    <property type="match status" value="1"/>
</dbReference>
<name>A0A0A1U6J1_ENTIV</name>
<dbReference type="RefSeq" id="XP_004254197.1">
    <property type="nucleotide sequence ID" value="XM_004254149.1"/>
</dbReference>
<dbReference type="SUPFAM" id="SSF81383">
    <property type="entry name" value="F-box domain"/>
    <property type="match status" value="1"/>
</dbReference>
<evidence type="ECO:0000313" key="3">
    <source>
        <dbReference type="Proteomes" id="UP000014680"/>
    </source>
</evidence>
<dbReference type="OMA" id="GIECCEN"/>
<evidence type="ECO:0000259" key="1">
    <source>
        <dbReference type="PROSITE" id="PS50181"/>
    </source>
</evidence>
<dbReference type="Gene3D" id="2.130.10.10">
    <property type="entry name" value="YVTN repeat-like/Quinoprotein amine dehydrogenase"/>
    <property type="match status" value="1"/>
</dbReference>
<dbReference type="OrthoDB" id="273067at2759"/>